<protein>
    <submittedName>
        <fullName evidence="5">Glycine zipper 2TM domain-containing protein</fullName>
    </submittedName>
</protein>
<evidence type="ECO:0000256" key="2">
    <source>
        <dbReference type="ARBA" id="ARBA00023136"/>
    </source>
</evidence>
<keyword evidence="3" id="KW-0732">Signal</keyword>
<evidence type="ECO:0000256" key="3">
    <source>
        <dbReference type="SAM" id="SignalP"/>
    </source>
</evidence>
<dbReference type="InterPro" id="IPR051407">
    <property type="entry name" value="Bact_OM_lipoprot/Surf_antigen"/>
</dbReference>
<evidence type="ECO:0000256" key="1">
    <source>
        <dbReference type="ARBA" id="ARBA00004370"/>
    </source>
</evidence>
<gene>
    <name evidence="5" type="ORF">HQ497_05090</name>
</gene>
<evidence type="ECO:0000259" key="4">
    <source>
        <dbReference type="Pfam" id="PF13488"/>
    </source>
</evidence>
<feature type="signal peptide" evidence="3">
    <location>
        <begin position="1"/>
        <end position="19"/>
    </location>
</feature>
<dbReference type="GO" id="GO:0019867">
    <property type="term" value="C:outer membrane"/>
    <property type="evidence" value="ECO:0007669"/>
    <property type="project" value="InterPro"/>
</dbReference>
<dbReference type="Pfam" id="PF13488">
    <property type="entry name" value="Gly-zipper_Omp"/>
    <property type="match status" value="1"/>
</dbReference>
<evidence type="ECO:0000313" key="6">
    <source>
        <dbReference type="Proteomes" id="UP000754644"/>
    </source>
</evidence>
<dbReference type="PANTHER" id="PTHR35603">
    <property type="match status" value="1"/>
</dbReference>
<name>A0A973A8H3_9GAMM</name>
<dbReference type="AlphaFoldDB" id="A0A973A8H3"/>
<comment type="caution">
    <text evidence="5">The sequence shown here is derived from an EMBL/GenBank/DDBJ whole genome shotgun (WGS) entry which is preliminary data.</text>
</comment>
<evidence type="ECO:0000313" key="5">
    <source>
        <dbReference type="EMBL" id="NQV64723.1"/>
    </source>
</evidence>
<proteinExistence type="predicted"/>
<dbReference type="Proteomes" id="UP000754644">
    <property type="component" value="Unassembled WGS sequence"/>
</dbReference>
<accession>A0A973A8H3</accession>
<feature type="chain" id="PRO_5036741669" evidence="3">
    <location>
        <begin position="20"/>
        <end position="184"/>
    </location>
</feature>
<organism evidence="5 6">
    <name type="scientific">SAR86 cluster bacterium</name>
    <dbReference type="NCBI Taxonomy" id="2030880"/>
    <lineage>
        <taxon>Bacteria</taxon>
        <taxon>Pseudomonadati</taxon>
        <taxon>Pseudomonadota</taxon>
        <taxon>Gammaproteobacteria</taxon>
        <taxon>SAR86 cluster</taxon>
    </lineage>
</organism>
<feature type="domain" description="Glycine zipper" evidence="4">
    <location>
        <begin position="77"/>
        <end position="123"/>
    </location>
</feature>
<reference evidence="5" key="1">
    <citation type="submission" date="2020-05" db="EMBL/GenBank/DDBJ databases">
        <title>Sulfur intermediates as new biogeochemical hubs in an aquatic model microbial ecosystem.</title>
        <authorList>
            <person name="Vigneron A."/>
        </authorList>
    </citation>
    <scope>NUCLEOTIDE SEQUENCE</scope>
    <source>
        <strain evidence="5">Bin.250</strain>
    </source>
</reference>
<dbReference type="EMBL" id="JABMOJ010000186">
    <property type="protein sequence ID" value="NQV64723.1"/>
    <property type="molecule type" value="Genomic_DNA"/>
</dbReference>
<comment type="subcellular location">
    <subcellularLocation>
        <location evidence="1">Membrane</location>
    </subcellularLocation>
</comment>
<dbReference type="InterPro" id="IPR039567">
    <property type="entry name" value="Gly-zipper"/>
</dbReference>
<dbReference type="PANTHER" id="PTHR35603:SF2">
    <property type="entry name" value="OUTER MEMBRANE LIPOPROTEIN"/>
    <property type="match status" value="1"/>
</dbReference>
<sequence length="184" mass="19787">MKINFVNAAIITLSTALLAAPLSAAEPGVPNVIYDYATVLAADPIVKTFVVSTPREECWQEQVVYDQADNKDNNAVGTVMGGVLGGALGNAVGHKKSNKRVGAVVGAVLGATLGNAIARSNDKPDAGRRYASEERCRVYQDSHSEERVVGYEVRYRYQEQTFSTVMDKDPGEAIRVRLSISPLS</sequence>
<keyword evidence="2" id="KW-0472">Membrane</keyword>